<keyword evidence="8" id="KW-1185">Reference proteome</keyword>
<dbReference type="SUPFAM" id="SSF57884">
    <property type="entry name" value="Ada DNA repair protein, N-terminal domain (N-Ada 10)"/>
    <property type="match status" value="1"/>
</dbReference>
<dbReference type="EMBL" id="LZEY01000006">
    <property type="protein sequence ID" value="OBU12430.1"/>
    <property type="molecule type" value="Genomic_DNA"/>
</dbReference>
<organism evidence="7 8">
    <name type="scientific">Morganella psychrotolerans</name>
    <dbReference type="NCBI Taxonomy" id="368603"/>
    <lineage>
        <taxon>Bacteria</taxon>
        <taxon>Pseudomonadati</taxon>
        <taxon>Pseudomonadota</taxon>
        <taxon>Gammaproteobacteria</taxon>
        <taxon>Enterobacterales</taxon>
        <taxon>Morganellaceae</taxon>
        <taxon>Morganella</taxon>
    </lineage>
</organism>
<reference evidence="8" key="1">
    <citation type="submission" date="2016-06" db="EMBL/GenBank/DDBJ databases">
        <authorList>
            <person name="Butler K."/>
        </authorList>
    </citation>
    <scope>NUCLEOTIDE SEQUENCE [LARGE SCALE GENOMIC DNA]</scope>
    <source>
        <strain evidence="8">GCSL-Mp20</strain>
    </source>
</reference>
<dbReference type="InterPro" id="IPR035451">
    <property type="entry name" value="Ada-like_dom_sf"/>
</dbReference>
<name>A0A1B8HSM0_9GAMM</name>
<keyword evidence="5" id="KW-0732">Signal</keyword>
<dbReference type="Proteomes" id="UP000092377">
    <property type="component" value="Unassembled WGS sequence"/>
</dbReference>
<dbReference type="PANTHER" id="PTHR33607">
    <property type="entry name" value="ENDONUCLEASE-1"/>
    <property type="match status" value="1"/>
</dbReference>
<dbReference type="GO" id="GO:0006355">
    <property type="term" value="P:regulation of DNA-templated transcription"/>
    <property type="evidence" value="ECO:0007669"/>
    <property type="project" value="InterPro"/>
</dbReference>
<dbReference type="InterPro" id="IPR004026">
    <property type="entry name" value="Ada_DNA_repair_Zn-bd"/>
</dbReference>
<proteinExistence type="inferred from homology"/>
<evidence type="ECO:0000256" key="1">
    <source>
        <dbReference type="ARBA" id="ARBA00006429"/>
    </source>
</evidence>
<evidence type="ECO:0000259" key="6">
    <source>
        <dbReference type="Pfam" id="PF02805"/>
    </source>
</evidence>
<dbReference type="Gene3D" id="3.40.10.10">
    <property type="entry name" value="DNA Methylphosphotriester Repair Domain"/>
    <property type="match status" value="1"/>
</dbReference>
<evidence type="ECO:0000256" key="3">
    <source>
        <dbReference type="ARBA" id="ARBA00022801"/>
    </source>
</evidence>
<dbReference type="RefSeq" id="WP_067400053.1">
    <property type="nucleotide sequence ID" value="NZ_LZEY01000006.1"/>
</dbReference>
<dbReference type="AlphaFoldDB" id="A0A1B8HSM0"/>
<dbReference type="InterPro" id="IPR007346">
    <property type="entry name" value="Endonuclease-I"/>
</dbReference>
<dbReference type="GO" id="GO:0008270">
    <property type="term" value="F:zinc ion binding"/>
    <property type="evidence" value="ECO:0007669"/>
    <property type="project" value="InterPro"/>
</dbReference>
<evidence type="ECO:0000313" key="8">
    <source>
        <dbReference type="Proteomes" id="UP000092377"/>
    </source>
</evidence>
<keyword evidence="3" id="KW-0378">Hydrolase</keyword>
<feature type="signal peptide" evidence="5">
    <location>
        <begin position="1"/>
        <end position="26"/>
    </location>
</feature>
<dbReference type="GO" id="GO:0004518">
    <property type="term" value="F:nuclease activity"/>
    <property type="evidence" value="ECO:0007669"/>
    <property type="project" value="UniProtKB-KW"/>
</dbReference>
<dbReference type="Pfam" id="PF02805">
    <property type="entry name" value="Ada_Zn_binding"/>
    <property type="match status" value="1"/>
</dbReference>
<dbReference type="GO" id="GO:0003677">
    <property type="term" value="F:DNA binding"/>
    <property type="evidence" value="ECO:0007669"/>
    <property type="project" value="InterPro"/>
</dbReference>
<evidence type="ECO:0000256" key="2">
    <source>
        <dbReference type="ARBA" id="ARBA00022722"/>
    </source>
</evidence>
<dbReference type="OrthoDB" id="9800417at2"/>
<dbReference type="SUPFAM" id="SSF54060">
    <property type="entry name" value="His-Me finger endonucleases"/>
    <property type="match status" value="1"/>
</dbReference>
<dbReference type="GO" id="GO:0006281">
    <property type="term" value="P:DNA repair"/>
    <property type="evidence" value="ECO:0007669"/>
    <property type="project" value="InterPro"/>
</dbReference>
<feature type="chain" id="PRO_5008610008" evidence="5">
    <location>
        <begin position="27"/>
        <end position="334"/>
    </location>
</feature>
<evidence type="ECO:0000256" key="5">
    <source>
        <dbReference type="SAM" id="SignalP"/>
    </source>
</evidence>
<dbReference type="Pfam" id="PF04231">
    <property type="entry name" value="Endonuclease_1"/>
    <property type="match status" value="1"/>
</dbReference>
<sequence>MIYMRILKLFCLSLFTLFLILPAAFAAAPERFDEAKIVSREQVYYDQNRDPQGEGTLYCGCQWEWTGKSGGRVDLNSCGYQVRSQQTRAERIEWEHIVPAWVFGHQRQCWQQGGRKNCISEDPVFRAMEADLHNLAPSVGEVNGDRSNFRYSMARGTGTQSYGQCTSRVDFKQRVFEPRDEVKGQVARVWFYMHDRYDLAMSDQQQKLLMTWDATYPPSAWERERDRRISAVTGQSNPFVTGERHWEAGHINTADGIFTRLPSAPVKTTPVKITPSPAKKPENKRIIGNRNSKIYHHPDCPGYNRVSAKNSEYFTDAISAEEAGYTAAKNCKLH</sequence>
<feature type="domain" description="Ada DNA repair metal-binding" evidence="6">
    <location>
        <begin position="285"/>
        <end position="332"/>
    </location>
</feature>
<comment type="similarity">
    <text evidence="1">Belongs to the EndA/NucM nuclease family.</text>
</comment>
<keyword evidence="2" id="KW-0540">Nuclease</keyword>
<gene>
    <name evidence="7" type="ORF">AYY18_16065</name>
</gene>
<evidence type="ECO:0000313" key="7">
    <source>
        <dbReference type="EMBL" id="OBU12430.1"/>
    </source>
</evidence>
<evidence type="ECO:0000256" key="4">
    <source>
        <dbReference type="ARBA" id="ARBA00023159"/>
    </source>
</evidence>
<dbReference type="GO" id="GO:0016787">
    <property type="term" value="F:hydrolase activity"/>
    <property type="evidence" value="ECO:0007669"/>
    <property type="project" value="UniProtKB-KW"/>
</dbReference>
<dbReference type="PANTHER" id="PTHR33607:SF2">
    <property type="entry name" value="ENDONUCLEASE-1"/>
    <property type="match status" value="1"/>
</dbReference>
<accession>A0A1B8HSM0</accession>
<protein>
    <submittedName>
        <fullName evidence="7">Deoxyribonuclease I</fullName>
    </submittedName>
</protein>
<dbReference type="InterPro" id="IPR044925">
    <property type="entry name" value="His-Me_finger_sf"/>
</dbReference>
<keyword evidence="4" id="KW-0010">Activator</keyword>
<dbReference type="GO" id="GO:0008168">
    <property type="term" value="F:methyltransferase activity"/>
    <property type="evidence" value="ECO:0007669"/>
    <property type="project" value="InterPro"/>
</dbReference>
<comment type="caution">
    <text evidence="7">The sequence shown here is derived from an EMBL/GenBank/DDBJ whole genome shotgun (WGS) entry which is preliminary data.</text>
</comment>